<evidence type="ECO:0000256" key="1">
    <source>
        <dbReference type="SAM" id="MobiDB-lite"/>
    </source>
</evidence>
<evidence type="ECO:0000313" key="2">
    <source>
        <dbReference type="EMBL" id="KAF5773293.1"/>
    </source>
</evidence>
<protein>
    <submittedName>
        <fullName evidence="2">Uncharacterized protein</fullName>
    </submittedName>
</protein>
<accession>A0A9K3HBT4</accession>
<proteinExistence type="predicted"/>
<dbReference type="Gramene" id="mRNA:HanXRQr2_Chr13g0587041">
    <property type="protein sequence ID" value="CDS:HanXRQr2_Chr13g0587041.1"/>
    <property type="gene ID" value="HanXRQr2_Chr13g0587041"/>
</dbReference>
<organism evidence="2 3">
    <name type="scientific">Helianthus annuus</name>
    <name type="common">Common sunflower</name>
    <dbReference type="NCBI Taxonomy" id="4232"/>
    <lineage>
        <taxon>Eukaryota</taxon>
        <taxon>Viridiplantae</taxon>
        <taxon>Streptophyta</taxon>
        <taxon>Embryophyta</taxon>
        <taxon>Tracheophyta</taxon>
        <taxon>Spermatophyta</taxon>
        <taxon>Magnoliopsida</taxon>
        <taxon>eudicotyledons</taxon>
        <taxon>Gunneridae</taxon>
        <taxon>Pentapetalae</taxon>
        <taxon>asterids</taxon>
        <taxon>campanulids</taxon>
        <taxon>Asterales</taxon>
        <taxon>Asteraceae</taxon>
        <taxon>Asteroideae</taxon>
        <taxon>Heliantheae alliance</taxon>
        <taxon>Heliantheae</taxon>
        <taxon>Helianthus</taxon>
    </lineage>
</organism>
<dbReference type="Proteomes" id="UP000215914">
    <property type="component" value="Unassembled WGS sequence"/>
</dbReference>
<name>A0A9K3HBT4_HELAN</name>
<keyword evidence="3" id="KW-1185">Reference proteome</keyword>
<reference evidence="2" key="1">
    <citation type="journal article" date="2017" name="Nature">
        <title>The sunflower genome provides insights into oil metabolism, flowering and Asterid evolution.</title>
        <authorList>
            <person name="Badouin H."/>
            <person name="Gouzy J."/>
            <person name="Grassa C.J."/>
            <person name="Murat F."/>
            <person name="Staton S.E."/>
            <person name="Cottret L."/>
            <person name="Lelandais-Briere C."/>
            <person name="Owens G.L."/>
            <person name="Carrere S."/>
            <person name="Mayjonade B."/>
            <person name="Legrand L."/>
            <person name="Gill N."/>
            <person name="Kane N.C."/>
            <person name="Bowers J.E."/>
            <person name="Hubner S."/>
            <person name="Bellec A."/>
            <person name="Berard A."/>
            <person name="Berges H."/>
            <person name="Blanchet N."/>
            <person name="Boniface M.C."/>
            <person name="Brunel D."/>
            <person name="Catrice O."/>
            <person name="Chaidir N."/>
            <person name="Claudel C."/>
            <person name="Donnadieu C."/>
            <person name="Faraut T."/>
            <person name="Fievet G."/>
            <person name="Helmstetter N."/>
            <person name="King M."/>
            <person name="Knapp S.J."/>
            <person name="Lai Z."/>
            <person name="Le Paslier M.C."/>
            <person name="Lippi Y."/>
            <person name="Lorenzon L."/>
            <person name="Mandel J.R."/>
            <person name="Marage G."/>
            <person name="Marchand G."/>
            <person name="Marquand E."/>
            <person name="Bret-Mestries E."/>
            <person name="Morien E."/>
            <person name="Nambeesan S."/>
            <person name="Nguyen T."/>
            <person name="Pegot-Espagnet P."/>
            <person name="Pouilly N."/>
            <person name="Raftis F."/>
            <person name="Sallet E."/>
            <person name="Schiex T."/>
            <person name="Thomas J."/>
            <person name="Vandecasteele C."/>
            <person name="Vares D."/>
            <person name="Vear F."/>
            <person name="Vautrin S."/>
            <person name="Crespi M."/>
            <person name="Mangin B."/>
            <person name="Burke J.M."/>
            <person name="Salse J."/>
            <person name="Munos S."/>
            <person name="Vincourt P."/>
            <person name="Rieseberg L.H."/>
            <person name="Langlade N.B."/>
        </authorList>
    </citation>
    <scope>NUCLEOTIDE SEQUENCE</scope>
    <source>
        <tissue evidence="2">Leaves</tissue>
    </source>
</reference>
<comment type="caution">
    <text evidence="2">The sequence shown here is derived from an EMBL/GenBank/DDBJ whole genome shotgun (WGS) entry which is preliminary data.</text>
</comment>
<gene>
    <name evidence="2" type="ORF">HanXRQr2_Chr13g0587041</name>
</gene>
<evidence type="ECO:0000313" key="3">
    <source>
        <dbReference type="Proteomes" id="UP000215914"/>
    </source>
</evidence>
<feature type="region of interest" description="Disordered" evidence="1">
    <location>
        <begin position="1"/>
        <end position="42"/>
    </location>
</feature>
<dbReference type="AlphaFoldDB" id="A0A9K3HBT4"/>
<dbReference type="EMBL" id="MNCJ02000328">
    <property type="protein sequence ID" value="KAF5773293.1"/>
    <property type="molecule type" value="Genomic_DNA"/>
</dbReference>
<sequence>MYDNSSRNVGVQRSLSGGSDLFAEALTPPRQKHGGGDDNNGFSPGLLDLHSFDTELISEVSSLPLLEKLSCCSDLDAFVLCPNFMYF</sequence>
<feature type="compositionally biased region" description="Polar residues" evidence="1">
    <location>
        <begin position="1"/>
        <end position="17"/>
    </location>
</feature>
<reference evidence="2" key="2">
    <citation type="submission" date="2020-06" db="EMBL/GenBank/DDBJ databases">
        <title>Helianthus annuus Genome sequencing and assembly Release 2.</title>
        <authorList>
            <person name="Gouzy J."/>
            <person name="Langlade N."/>
            <person name="Munos S."/>
        </authorList>
    </citation>
    <scope>NUCLEOTIDE SEQUENCE</scope>
    <source>
        <tissue evidence="2">Leaves</tissue>
    </source>
</reference>